<keyword evidence="4" id="KW-0547">Nucleotide-binding</keyword>
<gene>
    <name evidence="7" type="ORF">Q8A70_21065</name>
</gene>
<dbReference type="InterPro" id="IPR013563">
    <property type="entry name" value="Oligopep_ABC_C"/>
</dbReference>
<dbReference type="InterPro" id="IPR027417">
    <property type="entry name" value="P-loop_NTPase"/>
</dbReference>
<evidence type="ECO:0000256" key="1">
    <source>
        <dbReference type="ARBA" id="ARBA00004417"/>
    </source>
</evidence>
<evidence type="ECO:0000313" key="7">
    <source>
        <dbReference type="EMBL" id="MDQ7250195.1"/>
    </source>
</evidence>
<feature type="domain" description="ABC transporter" evidence="6">
    <location>
        <begin position="372"/>
        <end position="623"/>
    </location>
</feature>
<dbReference type="EMBL" id="JAUYVI010000006">
    <property type="protein sequence ID" value="MDQ7250195.1"/>
    <property type="molecule type" value="Genomic_DNA"/>
</dbReference>
<dbReference type="NCBIfam" id="NF007739">
    <property type="entry name" value="PRK10419.1"/>
    <property type="match status" value="2"/>
</dbReference>
<feature type="domain" description="ABC transporter" evidence="6">
    <location>
        <begin position="27"/>
        <end position="275"/>
    </location>
</feature>
<protein>
    <submittedName>
        <fullName evidence="7">ABC transporter ATP-binding protein</fullName>
    </submittedName>
</protein>
<dbReference type="InterPro" id="IPR003439">
    <property type="entry name" value="ABC_transporter-like_ATP-bd"/>
</dbReference>
<evidence type="ECO:0000256" key="3">
    <source>
        <dbReference type="ARBA" id="ARBA00022448"/>
    </source>
</evidence>
<dbReference type="RefSeq" id="WP_379959132.1">
    <property type="nucleotide sequence ID" value="NZ_JAUYVI010000006.1"/>
</dbReference>
<dbReference type="InterPro" id="IPR050319">
    <property type="entry name" value="ABC_transp_ATP-bind"/>
</dbReference>
<reference evidence="8" key="1">
    <citation type="submission" date="2023-08" db="EMBL/GenBank/DDBJ databases">
        <title>Rhodospirillaceae gen. nov., a novel taxon isolated from the Yangtze River Yuezi River estuary sludge.</title>
        <authorList>
            <person name="Ruan L."/>
        </authorList>
    </citation>
    <scope>NUCLEOTIDE SEQUENCE [LARGE SCALE GENOMIC DNA]</scope>
    <source>
        <strain evidence="8">R-7</strain>
    </source>
</reference>
<keyword evidence="5 7" id="KW-0067">ATP-binding</keyword>
<comment type="subcellular location">
    <subcellularLocation>
        <location evidence="1">Cell inner membrane</location>
        <topology evidence="1">Peripheral membrane protein</topology>
    </subcellularLocation>
</comment>
<dbReference type="PANTHER" id="PTHR43776:SF7">
    <property type="entry name" value="D,D-DIPEPTIDE TRANSPORT ATP-BINDING PROTEIN DDPF-RELATED"/>
    <property type="match status" value="1"/>
</dbReference>
<keyword evidence="8" id="KW-1185">Reference proteome</keyword>
<dbReference type="PROSITE" id="PS00211">
    <property type="entry name" value="ABC_TRANSPORTER_1"/>
    <property type="match status" value="2"/>
</dbReference>
<name>A0ABU0YR46_9PROT</name>
<evidence type="ECO:0000256" key="5">
    <source>
        <dbReference type="ARBA" id="ARBA00022840"/>
    </source>
</evidence>
<comment type="caution">
    <text evidence="7">The sequence shown here is derived from an EMBL/GenBank/DDBJ whole genome shotgun (WGS) entry which is preliminary data.</text>
</comment>
<dbReference type="NCBIfam" id="NF008453">
    <property type="entry name" value="PRK11308.1"/>
    <property type="match status" value="2"/>
</dbReference>
<dbReference type="PROSITE" id="PS50893">
    <property type="entry name" value="ABC_TRANSPORTER_2"/>
    <property type="match status" value="2"/>
</dbReference>
<accession>A0ABU0YR46</accession>
<evidence type="ECO:0000259" key="6">
    <source>
        <dbReference type="PROSITE" id="PS50893"/>
    </source>
</evidence>
<proteinExistence type="inferred from homology"/>
<dbReference type="Proteomes" id="UP001230156">
    <property type="component" value="Unassembled WGS sequence"/>
</dbReference>
<dbReference type="PANTHER" id="PTHR43776">
    <property type="entry name" value="TRANSPORT ATP-BINDING PROTEIN"/>
    <property type="match status" value="1"/>
</dbReference>
<dbReference type="GO" id="GO:0005524">
    <property type="term" value="F:ATP binding"/>
    <property type="evidence" value="ECO:0007669"/>
    <property type="project" value="UniProtKB-KW"/>
</dbReference>
<dbReference type="Pfam" id="PF08352">
    <property type="entry name" value="oligo_HPY"/>
    <property type="match status" value="2"/>
</dbReference>
<dbReference type="SMART" id="SM00382">
    <property type="entry name" value="AAA"/>
    <property type="match status" value="2"/>
</dbReference>
<dbReference type="Pfam" id="PF00005">
    <property type="entry name" value="ABC_tran"/>
    <property type="match status" value="2"/>
</dbReference>
<comment type="similarity">
    <text evidence="2">Belongs to the ABC transporter superfamily.</text>
</comment>
<sequence length="701" mass="75645">MTGSAARTVPGTPPGLKLVKPKPILELRNVGISYMVRAGELKVVPNVSLTLHEGEALGLVGESGCGKSTLAYAIMRYLGGSGRLSGGQILFEGRDMGKMSDAELRSIRGSRMAMVYQDPMSSLNPTISIGRQLMEVPIVHSGATEAEARARALTMLAEVKLPDPETLFDRYPHQLSGGQQQRVVIAMALMAEPSLLVMDEPTTGLDVTVEAAVLDLVATLRRKHNTAIVFISHNLGTVVRICDRIGVMYAGELVEEGPITEVFRDPSHPYTRGLLNAIPSLNADKRNSPLTAIPGQVPPILARPKGCVFAPRCIYVEPGRCTARPIETQFYGETGLHRVKCVRTRELPRHARPTAANANQAPQAEETGRPMLQIGGLEKAYHQSAGMFGGGGYEVHAVDGIDLEAGRGTTLAIVGESGCGKSTFAKVLTGIEQSTGGTVQLGGTEIGKTPVEARDAGTKRAIQMVFQNPDSTLNPSHSIGYVLSRAIRKLRGISARAARDETEALLKTVNLPTEFANRKPRQLSGGQKQRVAIARALAGEPELILADEPVSALDVSVQAAIINLLVDIQQKRGSTMLFISHDLSVVRYLADHVAVMYLGKVMEFGKVRDVFAPPYHPYTEALMSAVPIADPDVKRERIILEGAIPSPTERPKGCPFATRCHRKIGPICDEQVPPEQRTEGGHRIACHIPLEELKAVERFAF</sequence>
<dbReference type="NCBIfam" id="TIGR01727">
    <property type="entry name" value="oligo_HPY"/>
    <property type="match status" value="2"/>
</dbReference>
<evidence type="ECO:0000256" key="4">
    <source>
        <dbReference type="ARBA" id="ARBA00022741"/>
    </source>
</evidence>
<dbReference type="InterPro" id="IPR017871">
    <property type="entry name" value="ABC_transporter-like_CS"/>
</dbReference>
<evidence type="ECO:0000256" key="2">
    <source>
        <dbReference type="ARBA" id="ARBA00005417"/>
    </source>
</evidence>
<dbReference type="SUPFAM" id="SSF52540">
    <property type="entry name" value="P-loop containing nucleoside triphosphate hydrolases"/>
    <property type="match status" value="2"/>
</dbReference>
<dbReference type="CDD" id="cd03257">
    <property type="entry name" value="ABC_NikE_OppD_transporters"/>
    <property type="match status" value="2"/>
</dbReference>
<evidence type="ECO:0000313" key="8">
    <source>
        <dbReference type="Proteomes" id="UP001230156"/>
    </source>
</evidence>
<dbReference type="InterPro" id="IPR003593">
    <property type="entry name" value="AAA+_ATPase"/>
</dbReference>
<dbReference type="Gene3D" id="3.40.50.300">
    <property type="entry name" value="P-loop containing nucleotide triphosphate hydrolases"/>
    <property type="match status" value="2"/>
</dbReference>
<keyword evidence="3" id="KW-0813">Transport</keyword>
<organism evidence="7 8">
    <name type="scientific">Dongia sedimenti</name>
    <dbReference type="NCBI Taxonomy" id="3064282"/>
    <lineage>
        <taxon>Bacteria</taxon>
        <taxon>Pseudomonadati</taxon>
        <taxon>Pseudomonadota</taxon>
        <taxon>Alphaproteobacteria</taxon>
        <taxon>Rhodospirillales</taxon>
        <taxon>Dongiaceae</taxon>
        <taxon>Dongia</taxon>
    </lineage>
</organism>